<organism evidence="1 2">
    <name type="scientific">Pseudomonas phage phCDa</name>
    <dbReference type="NCBI Taxonomy" id="2268587"/>
    <lineage>
        <taxon>Viruses</taxon>
        <taxon>Duplodnaviria</taxon>
        <taxon>Heunggongvirae</taxon>
        <taxon>Uroviricota</taxon>
        <taxon>Caudoviricetes</taxon>
        <taxon>Schitoviridae</taxon>
        <taxon>Shizishanvirus</taxon>
        <taxon>Shizishanvirus phCDa</taxon>
    </lineage>
</organism>
<keyword evidence="2" id="KW-1185">Reference proteome</keyword>
<sequence length="718" mass="81652">MIAVDEMQHNPDVEDIVRVLCEKTQSSNHLFFRVLTTFHMCMIAAQMRVLIRTHDRGDIPVNMYALNLATSGAGKGFSTNILEKEVTNRFREQFLENFPFIAEPNLEKIALKRSSRDQTDYDFELDKTKKEFASLGPLVYSFDSGTPAAVKQMRNKLLLADSGALNLIIDEIGSNLTSASEVLTTFLELYDIGGIRQKITKVTAENVRHEEIHGNTPTNLMMFGTPSKLLDGGKIEEELMSLLDTGYARRCFFSFGKESTRDLTLTAQEIYDRMTNKSSSTFIDDFSERLGYLADAHNMNTVLTMSKETSLLVIQYKIDCERIADGLPEHEEQRKAEISHRYFKALKAAGAYAFISGSPELLPEHFYQAVRLAEESGKAFELLLSRERPYVKLAKYLGNCRTDVTEPDLMQDLPYYKGSQAVRADMVKMAIAWGYKNNIIIKKAFTDGIEFIRGECLQVTDLTKMIIAYTRGAPGEHPAQGYLNKEVPWTMLERLATAPDVHWLNHKVHGGHRTEDTCIPGFNMIVLDIDGTMNLATAKMLLKDYAAIYYTTKRHTDAENRYRILLPTNYVLKMDAKEYKEFMKNVLESLPFEVDESCTHRSKKWMSNEGHFEQVDGELFDVLPFIPKTSKDEERKARLGTQQQMDNLERWIVNNTGDGNRNVMLHRYARLLIEAGKNWAEIKDCVTTLNDKLADKLTEAEILGSIMVTVGKELAARP</sequence>
<protein>
    <submittedName>
        <fullName evidence="1">DNA primase</fullName>
    </submittedName>
</protein>
<proteinExistence type="predicted"/>
<dbReference type="Proteomes" id="UP000252224">
    <property type="component" value="Segment"/>
</dbReference>
<reference evidence="1 2" key="1">
    <citation type="submission" date="2018-05" db="EMBL/GenBank/DDBJ databases">
        <title>Genomic characterization of a novel Pseudomonas phage phCDa.</title>
        <authorList>
            <person name="Chen C."/>
            <person name="Lu D."/>
            <person name="Wang J."/>
            <person name="Fu R."/>
        </authorList>
    </citation>
    <scope>NUCLEOTIDE SEQUENCE [LARGE SCALE GENOMIC DNA]</scope>
</reference>
<accession>A0A2Z5H8P8</accession>
<evidence type="ECO:0000313" key="2">
    <source>
        <dbReference type="Proteomes" id="UP000252224"/>
    </source>
</evidence>
<name>A0A2Z5H8P8_9CAUD</name>
<gene>
    <name evidence="1" type="ORF">phCDa_97</name>
</gene>
<dbReference type="EMBL" id="MH382836">
    <property type="protein sequence ID" value="AXC36541.1"/>
    <property type="molecule type" value="Genomic_DNA"/>
</dbReference>
<evidence type="ECO:0000313" key="1">
    <source>
        <dbReference type="EMBL" id="AXC36541.1"/>
    </source>
</evidence>